<dbReference type="EMBL" id="JASUZX010000001">
    <property type="protein sequence ID" value="MDL5040250.1"/>
    <property type="molecule type" value="Genomic_DNA"/>
</dbReference>
<dbReference type="EMBL" id="CP010525">
    <property type="protein sequence ID" value="AJO23710.1"/>
    <property type="molecule type" value="Genomic_DNA"/>
</dbReference>
<keyword evidence="4" id="KW-1185">Reference proteome</keyword>
<dbReference type="AlphaFoldDB" id="A0A0C5CDV2"/>
<dbReference type="RefSeq" id="WP_014095700.1">
    <property type="nucleotide sequence ID" value="NZ_CP010525.1"/>
</dbReference>
<evidence type="ECO:0000313" key="1">
    <source>
        <dbReference type="EMBL" id="AJO23710.1"/>
    </source>
</evidence>
<protein>
    <submittedName>
        <fullName evidence="2">Uncharacterized protein</fullName>
    </submittedName>
</protein>
<reference evidence="4" key="2">
    <citation type="submission" date="2015-01" db="EMBL/GenBank/DDBJ databases">
        <title>Comparative genome analysis of Bacillus coagulans HM-08, Clostridium butyricum HM-68, Bacillus subtilis HM-66 and Bacillus paralicheniformis BL-09.</title>
        <authorList>
            <person name="Zhang H."/>
        </authorList>
    </citation>
    <scope>NUCLEOTIDE SEQUENCE [LARGE SCALE GENOMIC DNA]</scope>
    <source>
        <strain evidence="4">HM-08</strain>
    </source>
</reference>
<evidence type="ECO:0000313" key="2">
    <source>
        <dbReference type="EMBL" id="KWZ79088.1"/>
    </source>
</evidence>
<accession>A0A0C5CDV2</accession>
<dbReference type="Proteomes" id="UP001223084">
    <property type="component" value="Unassembled WGS sequence"/>
</dbReference>
<sequence length="84" mass="9357">MSLIAPIPDYQASQYRLYDGMSLRQLEVEKADAVSRAYPVKRQNGVTGGTEYHFKANEQPGRKPAKSRIIAKITGLGQYIDLSV</sequence>
<name>A0A0C5CDV2_HEYCO</name>
<reference evidence="5" key="3">
    <citation type="submission" date="2016-01" db="EMBL/GenBank/DDBJ databases">
        <authorList>
            <person name="Mitreva M."/>
            <person name="Pepin K.H."/>
            <person name="Mihindukulasuriya K.A."/>
            <person name="Fulton R."/>
            <person name="Fronick C."/>
            <person name="O'Laughlin M."/>
            <person name="Miner T."/>
            <person name="Herter B."/>
            <person name="Rosa B.A."/>
            <person name="Cordes M."/>
            <person name="Tomlinson C."/>
            <person name="Wollam A."/>
            <person name="Palsikar V.B."/>
            <person name="Mardis E.R."/>
            <person name="Wilson R.K."/>
        </authorList>
    </citation>
    <scope>NUCLEOTIDE SEQUENCE [LARGE SCALE GENOMIC DNA]</scope>
    <source>
        <strain evidence="5">GED7749B</strain>
    </source>
</reference>
<gene>
    <name evidence="2" type="ORF">HMPREF3213_02803</name>
    <name evidence="3" type="ORF">QN341_04000</name>
    <name evidence="1" type="ORF">SB48_HM08orf04652</name>
</gene>
<proteinExistence type="predicted"/>
<evidence type="ECO:0000313" key="3">
    <source>
        <dbReference type="EMBL" id="MDL5040250.1"/>
    </source>
</evidence>
<dbReference type="PATRIC" id="fig|1398.18.peg.2891"/>
<reference evidence="2" key="4">
    <citation type="submission" date="2016-01" db="EMBL/GenBank/DDBJ databases">
        <authorList>
            <person name="Oliw E.H."/>
        </authorList>
    </citation>
    <scope>NUCLEOTIDE SEQUENCE [LARGE SCALE GENOMIC DNA]</scope>
    <source>
        <strain evidence="2">GED7749B</strain>
    </source>
</reference>
<reference evidence="1" key="1">
    <citation type="submission" date="2015-01" db="EMBL/GenBank/DDBJ databases">
        <title>Comparative genome analysis of Bacillus coagulans HM-08, Clostridium butyricum HM-68, Bacillus subtilis HM-66 and Bacillus licheniformis BL-09.</title>
        <authorList>
            <person name="Zhang H."/>
        </authorList>
    </citation>
    <scope>NUCLEOTIDE SEQUENCE [LARGE SCALE GENOMIC DNA]</scope>
    <source>
        <strain evidence="1">HM-08</strain>
    </source>
</reference>
<dbReference type="Proteomes" id="UP000070376">
    <property type="component" value="Unassembled WGS sequence"/>
</dbReference>
<dbReference type="Proteomes" id="UP000032024">
    <property type="component" value="Chromosome"/>
</dbReference>
<evidence type="ECO:0000313" key="4">
    <source>
        <dbReference type="Proteomes" id="UP000032024"/>
    </source>
</evidence>
<organism evidence="2 5">
    <name type="scientific">Heyndrickxia coagulans</name>
    <name type="common">Weizmannia coagulans</name>
    <dbReference type="NCBI Taxonomy" id="1398"/>
    <lineage>
        <taxon>Bacteria</taxon>
        <taxon>Bacillati</taxon>
        <taxon>Bacillota</taxon>
        <taxon>Bacilli</taxon>
        <taxon>Bacillales</taxon>
        <taxon>Bacillaceae</taxon>
        <taxon>Heyndrickxia</taxon>
    </lineage>
</organism>
<dbReference type="EMBL" id="LRPN01000122">
    <property type="protein sequence ID" value="KWZ79088.1"/>
    <property type="molecule type" value="Genomic_DNA"/>
</dbReference>
<dbReference type="GeneID" id="93260422"/>
<reference evidence="3" key="5">
    <citation type="submission" date="2023-06" db="EMBL/GenBank/DDBJ databases">
        <title>Probiogenomic evaluation and L lactic producing Weizmannia coaggulans BKMTCR2-2 from tree bark.</title>
        <authorList>
            <person name="Mahittikon J."/>
            <person name="Tanasupawat S."/>
        </authorList>
    </citation>
    <scope>NUCLEOTIDE SEQUENCE</scope>
    <source>
        <strain evidence="3">BKMTCR2-2</strain>
    </source>
</reference>
<evidence type="ECO:0000313" key="5">
    <source>
        <dbReference type="Proteomes" id="UP000070376"/>
    </source>
</evidence>